<dbReference type="AlphaFoldDB" id="A0A0F9VAZ5"/>
<sequence>MALSISGQMSDERQVRVGFIGCGSHAFRNIYPALQFLPVDPALAISKRFGTLIEQETD</sequence>
<accession>A0A0F9VAZ5</accession>
<evidence type="ECO:0008006" key="2">
    <source>
        <dbReference type="Google" id="ProtNLM"/>
    </source>
</evidence>
<name>A0A0F9VAZ5_9ZZZZ</name>
<comment type="caution">
    <text evidence="1">The sequence shown here is derived from an EMBL/GenBank/DDBJ whole genome shotgun (WGS) entry which is preliminary data.</text>
</comment>
<gene>
    <name evidence="1" type="ORF">LCGC14_0161820</name>
</gene>
<dbReference type="EMBL" id="LAZR01000061">
    <property type="protein sequence ID" value="KKN96932.1"/>
    <property type="molecule type" value="Genomic_DNA"/>
</dbReference>
<evidence type="ECO:0000313" key="1">
    <source>
        <dbReference type="EMBL" id="KKN96932.1"/>
    </source>
</evidence>
<protein>
    <recommendedName>
        <fullName evidence="2">Gfo/Idh/MocA-like oxidoreductase N-terminal domain-containing protein</fullName>
    </recommendedName>
</protein>
<proteinExistence type="predicted"/>
<organism evidence="1">
    <name type="scientific">marine sediment metagenome</name>
    <dbReference type="NCBI Taxonomy" id="412755"/>
    <lineage>
        <taxon>unclassified sequences</taxon>
        <taxon>metagenomes</taxon>
        <taxon>ecological metagenomes</taxon>
    </lineage>
</organism>
<reference evidence="1" key="1">
    <citation type="journal article" date="2015" name="Nature">
        <title>Complex archaea that bridge the gap between prokaryotes and eukaryotes.</title>
        <authorList>
            <person name="Spang A."/>
            <person name="Saw J.H."/>
            <person name="Jorgensen S.L."/>
            <person name="Zaremba-Niedzwiedzka K."/>
            <person name="Martijn J."/>
            <person name="Lind A.E."/>
            <person name="van Eijk R."/>
            <person name="Schleper C."/>
            <person name="Guy L."/>
            <person name="Ettema T.J."/>
        </authorList>
    </citation>
    <scope>NUCLEOTIDE SEQUENCE</scope>
</reference>